<comment type="caution">
    <text evidence="1">The sequence shown here is derived from an EMBL/GenBank/DDBJ whole genome shotgun (WGS) entry which is preliminary data.</text>
</comment>
<gene>
    <name evidence="1" type="ORF">Srubr_00780</name>
</gene>
<keyword evidence="2" id="KW-1185">Reference proteome</keyword>
<accession>A0ABQ3R306</accession>
<name>A0ABQ3R306_STRRR</name>
<dbReference type="EMBL" id="BNEA01000001">
    <property type="protein sequence ID" value="GHI50232.1"/>
    <property type="molecule type" value="Genomic_DNA"/>
</dbReference>
<evidence type="ECO:0000313" key="2">
    <source>
        <dbReference type="Proteomes" id="UP000646738"/>
    </source>
</evidence>
<organism evidence="1 2">
    <name type="scientific">Streptomyces rubradiris</name>
    <name type="common">Streptomyces achromogenes subsp. rubradiris</name>
    <dbReference type="NCBI Taxonomy" id="285531"/>
    <lineage>
        <taxon>Bacteria</taxon>
        <taxon>Bacillati</taxon>
        <taxon>Actinomycetota</taxon>
        <taxon>Actinomycetes</taxon>
        <taxon>Kitasatosporales</taxon>
        <taxon>Streptomycetaceae</taxon>
        <taxon>Streptomyces</taxon>
    </lineage>
</organism>
<proteinExistence type="predicted"/>
<evidence type="ECO:0000313" key="1">
    <source>
        <dbReference type="EMBL" id="GHI50232.1"/>
    </source>
</evidence>
<sequence>MDYAVGRRQTVSVLDSAWKSAPVTGQGTSWTAVLDQSAASGEYVSLRVTAKAADGSTVRRTVVRAYPVR</sequence>
<reference evidence="2" key="1">
    <citation type="submission" date="2023-07" db="EMBL/GenBank/DDBJ databases">
        <title>Whole genome shotgun sequence of Streptomyces achromogenes subsp. rubradiris NBRC 14000.</title>
        <authorList>
            <person name="Komaki H."/>
            <person name="Tamura T."/>
        </authorList>
    </citation>
    <scope>NUCLEOTIDE SEQUENCE [LARGE SCALE GENOMIC DNA]</scope>
    <source>
        <strain evidence="2">NBRC 14000</strain>
    </source>
</reference>
<dbReference type="Proteomes" id="UP000646738">
    <property type="component" value="Unassembled WGS sequence"/>
</dbReference>
<protein>
    <submittedName>
        <fullName evidence="1">Uncharacterized protein</fullName>
    </submittedName>
</protein>
<dbReference type="RefSeq" id="WP_189991676.1">
    <property type="nucleotide sequence ID" value="NZ_BNCB01000003.1"/>
</dbReference>